<dbReference type="PROSITE" id="PS51450">
    <property type="entry name" value="LRR"/>
    <property type="match status" value="4"/>
</dbReference>
<gene>
    <name evidence="21" type="ORF">NXF25_008017</name>
</gene>
<evidence type="ECO:0000256" key="1">
    <source>
        <dbReference type="ARBA" id="ARBA00004114"/>
    </source>
</evidence>
<feature type="coiled-coil region" evidence="18">
    <location>
        <begin position="769"/>
        <end position="977"/>
    </location>
</feature>
<keyword evidence="22" id="KW-1185">Reference proteome</keyword>
<feature type="region of interest" description="Disordered" evidence="19">
    <location>
        <begin position="304"/>
        <end position="350"/>
    </location>
</feature>
<dbReference type="GO" id="GO:0051301">
    <property type="term" value="P:cell division"/>
    <property type="evidence" value="ECO:0007669"/>
    <property type="project" value="UniProtKB-KW"/>
</dbReference>
<evidence type="ECO:0000256" key="18">
    <source>
        <dbReference type="SAM" id="Coils"/>
    </source>
</evidence>
<feature type="region of interest" description="Disordered" evidence="19">
    <location>
        <begin position="1054"/>
        <end position="1075"/>
    </location>
</feature>
<evidence type="ECO:0000259" key="20">
    <source>
        <dbReference type="SMART" id="SM01372"/>
    </source>
</evidence>
<dbReference type="InterPro" id="IPR025875">
    <property type="entry name" value="Leu-rich_rpt_4"/>
</dbReference>
<sequence>MAAVCATSGELSLMDKGIKSLAELPLSSELHTLNLHCNLISRIESLDHLLNLQHLDLSSNRIHWIEGLSCLANLHILNLACNLITKVEGLENLYNLTKLNLSYNRIDDLSGLLHLRGPNYKINHIELHGNCVNNINHLLQCLSGLQYLTNLTLEKNGKSNPVCAKIGYREILLQALPQLSILDGKNIFGEPVNLMEPNSSDLKCLEDLLSCLVSSSCTDEEETYVNLPIITPRIDQVLAQFRQRAKMSAWTTTSSSTEIMSSSEPEKNKFDNDSRIKKLEEQISHLLQKVTNFSKADVTVKAKKETDFASESGSESGKENRKTIKRSKLPNYRKSTLSTKFHSQRGKLSAREQEKHFIKSKFQESHIKEGENSSPASEIASLKKLGGQKSQMKKLKNVDTGIQEEFTYRALIQELDQEREKRWKAEQTEKKLSESIKHLQNQAKEEKDIQSLAVYTTDRLKELILRERSAKTRLQTDIQQLKEEAEKLGKELERSKHKEKDQQKTLQTLEEALSMLESQKAQQQASEMKRIQSAELKASAAEREVQLLRISLQQQKEKVEQVHELLMLREQEHRKELETRVTLNGSEFQEALSKEVAREEQRHNDHIKELQEKHHLLNQKYKDLEDEFRVALTIEAKRFSEVKEGFNRLTAELAEHKQVLLHSQQKEKQSANLIHELTSVVKEQKDKITELIRSKQDIVYNLKSRIQTLENMVEEDQQKTIQLELLKQEKSKLISQLTAQESVIEGLKAERKIWGEELAQQGASLAQDRGKLEAKIEVLTSETETLKKQNESLNDVLQIKSKIVEDQTETIRKLKEASQNRDEQIRKLREDNIETQKRLQVQLQEKDAQLDNLLEKLERQNERKEELKHQLQEKDAELNDIKESYSVMNKKWQDKGGLLSKLEAQVKQMKENFDIREQQLREERDKSLQAQKIMMEKLHSMDDAFRRQHESTIAAHQAELLQLANEKQKQIAAANEKVYQQLRASVTSSSPTQQAGQGGPELLHSGPAVLAGGRGGEEAVREGHVGPPLPGKPHWPRRLGRCSMAAAALTEAVSSSGGSLDGSGGSGGSNSSSRHEKSLGLLTTKFVSLLQEAKDGVLDLKAAADTLAVRQKRRIYDITNVLEGIDLIEKKSKNSIQWKGVGAGCNTKEVIQRLRYLEAEIEELEIKEKELDQQKLWLQQSIKNVKEDSINKNFSYITHEDICDCFKGDTLLAVQAPSGTQLEVPVPHVGQKKYQINLKSSLGPIHVLLINKESSSSKPVVFPVPPPDDLLQSAVPLTSPKPNADLQRLQEQSLPQTPVTDMPTDINLQGSPAPETLCASIPDSELYDTLVTETTPSSTTLPSSFLPLDVNSILKSNTFDITKMDEPGGVINSDIIDELMSSDVFPLLRLSPTPGDDYSFNLDDNEGVCDLFDVQILNY</sequence>
<dbReference type="Gene3D" id="1.10.10.10">
    <property type="entry name" value="Winged helix-like DNA-binding domain superfamily/Winged helix DNA-binding domain"/>
    <property type="match status" value="1"/>
</dbReference>
<dbReference type="InterPro" id="IPR037241">
    <property type="entry name" value="E2F-DP_heterodim"/>
</dbReference>
<dbReference type="FunFam" id="3.80.10.10:FF:000171">
    <property type="entry name" value="Leucine rich repeat and coiled-coil centrosomal protein 1"/>
    <property type="match status" value="1"/>
</dbReference>
<evidence type="ECO:0000256" key="7">
    <source>
        <dbReference type="ARBA" id="ARBA00022776"/>
    </source>
</evidence>
<evidence type="ECO:0000256" key="13">
    <source>
        <dbReference type="ARBA" id="ARBA00023306"/>
    </source>
</evidence>
<keyword evidence="10 17" id="KW-0238">DNA-binding</keyword>
<evidence type="ECO:0000256" key="12">
    <source>
        <dbReference type="ARBA" id="ARBA00023212"/>
    </source>
</evidence>
<dbReference type="InterPro" id="IPR003316">
    <property type="entry name" value="E2F_WHTH_DNA-bd_dom"/>
</dbReference>
<dbReference type="GO" id="GO:0046983">
    <property type="term" value="F:protein dimerization activity"/>
    <property type="evidence" value="ECO:0007669"/>
    <property type="project" value="InterPro"/>
</dbReference>
<feature type="coiled-coil region" evidence="18">
    <location>
        <begin position="1147"/>
        <end position="1174"/>
    </location>
</feature>
<dbReference type="PANTHER" id="PTHR12081:SF35">
    <property type="entry name" value="TRANSCRIPTION FACTOR E2F5"/>
    <property type="match status" value="1"/>
</dbReference>
<evidence type="ECO:0000256" key="10">
    <source>
        <dbReference type="ARBA" id="ARBA00023125"/>
    </source>
</evidence>
<feature type="compositionally biased region" description="Basic and acidic residues" evidence="19">
    <location>
        <begin position="1015"/>
        <end position="1024"/>
    </location>
</feature>
<evidence type="ECO:0000313" key="22">
    <source>
        <dbReference type="Proteomes" id="UP001474421"/>
    </source>
</evidence>
<keyword evidence="13" id="KW-0131">Cell cycle</keyword>
<keyword evidence="9 18" id="KW-0175">Coiled coil</keyword>
<name>A0AAW1BM25_CROAD</name>
<dbReference type="FunFam" id="1.10.10.10:FF:000008">
    <property type="entry name" value="E2F transcription factor 1"/>
    <property type="match status" value="1"/>
</dbReference>
<evidence type="ECO:0000256" key="11">
    <source>
        <dbReference type="ARBA" id="ARBA00023163"/>
    </source>
</evidence>
<keyword evidence="3" id="KW-0963">Cytoplasm</keyword>
<feature type="compositionally biased region" description="Polar residues" evidence="19">
    <location>
        <begin position="984"/>
        <end position="995"/>
    </location>
</feature>
<comment type="function">
    <text evidence="14">Required for the organization of the mitotic spindle. Maintains the structural integrity of centrosomes during mitosis.</text>
</comment>
<dbReference type="SUPFAM" id="SSF52058">
    <property type="entry name" value="L domain-like"/>
    <property type="match status" value="1"/>
</dbReference>
<feature type="coiled-coil region" evidence="18">
    <location>
        <begin position="408"/>
        <end position="558"/>
    </location>
</feature>
<evidence type="ECO:0000313" key="21">
    <source>
        <dbReference type="EMBL" id="KAK9403190.1"/>
    </source>
</evidence>
<comment type="similarity">
    <text evidence="15">Belongs to the LRRCC1 family.</text>
</comment>
<keyword evidence="17" id="KW-0539">Nucleus</keyword>
<dbReference type="Pfam" id="PF16421">
    <property type="entry name" value="E2F_CC-MB"/>
    <property type="match status" value="1"/>
</dbReference>
<dbReference type="InterPro" id="IPR003591">
    <property type="entry name" value="Leu-rich_rpt_typical-subtyp"/>
</dbReference>
<dbReference type="Gene3D" id="3.80.10.10">
    <property type="entry name" value="Ribonuclease Inhibitor"/>
    <property type="match status" value="2"/>
</dbReference>
<organism evidence="21 22">
    <name type="scientific">Crotalus adamanteus</name>
    <name type="common">Eastern diamondback rattlesnake</name>
    <dbReference type="NCBI Taxonomy" id="8729"/>
    <lineage>
        <taxon>Eukaryota</taxon>
        <taxon>Metazoa</taxon>
        <taxon>Chordata</taxon>
        <taxon>Craniata</taxon>
        <taxon>Vertebrata</taxon>
        <taxon>Euteleostomi</taxon>
        <taxon>Lepidosauria</taxon>
        <taxon>Squamata</taxon>
        <taxon>Bifurcata</taxon>
        <taxon>Unidentata</taxon>
        <taxon>Episquamata</taxon>
        <taxon>Toxicofera</taxon>
        <taxon>Serpentes</taxon>
        <taxon>Colubroidea</taxon>
        <taxon>Viperidae</taxon>
        <taxon>Crotalinae</taxon>
        <taxon>Crotalus</taxon>
    </lineage>
</organism>
<evidence type="ECO:0000256" key="5">
    <source>
        <dbReference type="ARBA" id="ARBA00022618"/>
    </source>
</evidence>
<dbReference type="GO" id="GO:0005814">
    <property type="term" value="C:centriole"/>
    <property type="evidence" value="ECO:0007669"/>
    <property type="project" value="UniProtKB-SubCell"/>
</dbReference>
<proteinExistence type="inferred from homology"/>
<evidence type="ECO:0000256" key="14">
    <source>
        <dbReference type="ARBA" id="ARBA00054059"/>
    </source>
</evidence>
<dbReference type="SMART" id="SM00369">
    <property type="entry name" value="LRR_TYP"/>
    <property type="match status" value="2"/>
</dbReference>
<dbReference type="Gene3D" id="6.10.250.540">
    <property type="match status" value="1"/>
</dbReference>
<dbReference type="GO" id="GO:0000978">
    <property type="term" value="F:RNA polymerase II cis-regulatory region sequence-specific DNA binding"/>
    <property type="evidence" value="ECO:0007669"/>
    <property type="project" value="InterPro"/>
</dbReference>
<dbReference type="Pfam" id="PF12799">
    <property type="entry name" value="LRR_4"/>
    <property type="match status" value="1"/>
</dbReference>
<dbReference type="GO" id="GO:0090575">
    <property type="term" value="C:RNA polymerase II transcription regulator complex"/>
    <property type="evidence" value="ECO:0007669"/>
    <property type="project" value="TreeGrafter"/>
</dbReference>
<feature type="coiled-coil region" evidence="18">
    <location>
        <begin position="699"/>
        <end position="729"/>
    </location>
</feature>
<keyword evidence="11 17" id="KW-0804">Transcription</keyword>
<evidence type="ECO:0000256" key="19">
    <source>
        <dbReference type="SAM" id="MobiDB-lite"/>
    </source>
</evidence>
<keyword evidence="5" id="KW-0132">Cell division</keyword>
<dbReference type="PANTHER" id="PTHR12081">
    <property type="entry name" value="TRANSCRIPTION FACTOR E2F"/>
    <property type="match status" value="1"/>
</dbReference>
<comment type="subcellular location">
    <subcellularLocation>
        <location evidence="1">Cytoplasm</location>
        <location evidence="1">Cytoskeleton</location>
        <location evidence="1">Microtubule organizing center</location>
        <location evidence="1">Centrosome</location>
        <location evidence="1">Centriole</location>
    </subcellularLocation>
    <subcellularLocation>
        <location evidence="17">Nucleus</location>
    </subcellularLocation>
</comment>
<dbReference type="FunFam" id="3.80.10.10:FF:000148">
    <property type="entry name" value="Leucine rich repeat and coiled-coil centrosomal protein 1"/>
    <property type="match status" value="1"/>
</dbReference>
<dbReference type="Pfam" id="PF02319">
    <property type="entry name" value="WHD_E2F_TDP"/>
    <property type="match status" value="1"/>
</dbReference>
<reference evidence="21 22" key="1">
    <citation type="journal article" date="2024" name="Proc. Natl. Acad. Sci. U.S.A.">
        <title>The genetic regulatory architecture and epigenomic basis for age-related changes in rattlesnake venom.</title>
        <authorList>
            <person name="Hogan M.P."/>
            <person name="Holding M.L."/>
            <person name="Nystrom G.S."/>
            <person name="Colston T.J."/>
            <person name="Bartlett D.A."/>
            <person name="Mason A.J."/>
            <person name="Ellsworth S.A."/>
            <person name="Rautsaw R.M."/>
            <person name="Lawrence K.C."/>
            <person name="Strickland J.L."/>
            <person name="He B."/>
            <person name="Fraser P."/>
            <person name="Margres M.J."/>
            <person name="Gilbert D.M."/>
            <person name="Gibbs H.L."/>
            <person name="Parkinson C.L."/>
            <person name="Rokyta D.R."/>
        </authorList>
    </citation>
    <scope>NUCLEOTIDE SEQUENCE [LARGE SCALE GENOMIC DNA]</scope>
    <source>
        <strain evidence="21">DRR0105</strain>
    </source>
</reference>
<evidence type="ECO:0000256" key="3">
    <source>
        <dbReference type="ARBA" id="ARBA00022490"/>
    </source>
</evidence>
<dbReference type="InterPro" id="IPR032198">
    <property type="entry name" value="E2F_CC-MB"/>
</dbReference>
<dbReference type="CDD" id="cd14660">
    <property type="entry name" value="E2F_DD"/>
    <property type="match status" value="1"/>
</dbReference>
<dbReference type="InterPro" id="IPR001611">
    <property type="entry name" value="Leu-rich_rpt"/>
</dbReference>
<dbReference type="InterPro" id="IPR036388">
    <property type="entry name" value="WH-like_DNA-bd_sf"/>
</dbReference>
<dbReference type="SMART" id="SM01372">
    <property type="entry name" value="E2F_TDP"/>
    <property type="match status" value="1"/>
</dbReference>
<evidence type="ECO:0000256" key="2">
    <source>
        <dbReference type="ARBA" id="ARBA00010940"/>
    </source>
</evidence>
<evidence type="ECO:0000256" key="6">
    <source>
        <dbReference type="ARBA" id="ARBA00022737"/>
    </source>
</evidence>
<dbReference type="InterPro" id="IPR015633">
    <property type="entry name" value="E2F"/>
</dbReference>
<feature type="coiled-coil region" evidence="18">
    <location>
        <begin position="589"/>
        <end position="627"/>
    </location>
</feature>
<dbReference type="InterPro" id="IPR036390">
    <property type="entry name" value="WH_DNA-bd_sf"/>
</dbReference>
<keyword evidence="6" id="KW-0677">Repeat</keyword>
<evidence type="ECO:0000256" key="4">
    <source>
        <dbReference type="ARBA" id="ARBA00022614"/>
    </source>
</evidence>
<evidence type="ECO:0000256" key="8">
    <source>
        <dbReference type="ARBA" id="ARBA00023015"/>
    </source>
</evidence>
<keyword evidence="8 17" id="KW-0805">Transcription regulation</keyword>
<dbReference type="EMBL" id="JAOTOJ010000003">
    <property type="protein sequence ID" value="KAK9403190.1"/>
    <property type="molecule type" value="Genomic_DNA"/>
</dbReference>
<feature type="region of interest" description="Disordered" evidence="19">
    <location>
        <begin position="984"/>
        <end position="1038"/>
    </location>
</feature>
<feature type="compositionally biased region" description="Gly residues" evidence="19">
    <location>
        <begin position="1059"/>
        <end position="1068"/>
    </location>
</feature>
<dbReference type="SMART" id="SM00365">
    <property type="entry name" value="LRR_SD22"/>
    <property type="match status" value="4"/>
</dbReference>
<protein>
    <recommendedName>
        <fullName evidence="16">Leucine-rich repeat and coiled-coil domain-containing protein 1</fullName>
    </recommendedName>
</protein>
<comment type="similarity">
    <text evidence="2 17">Belongs to the E2F/DP family.</text>
</comment>
<keyword evidence="4" id="KW-0433">Leucine-rich repeat</keyword>
<keyword evidence="12" id="KW-0206">Cytoskeleton</keyword>
<dbReference type="SUPFAM" id="SSF144074">
    <property type="entry name" value="E2F-DP heterodimerization region"/>
    <property type="match status" value="1"/>
</dbReference>
<dbReference type="InterPro" id="IPR032675">
    <property type="entry name" value="LRR_dom_sf"/>
</dbReference>
<feature type="domain" description="E2F/DP family winged-helix DNA-binding" evidence="20">
    <location>
        <begin position="1074"/>
        <end position="1140"/>
    </location>
</feature>
<dbReference type="SUPFAM" id="SSF46785">
    <property type="entry name" value="Winged helix' DNA-binding domain"/>
    <property type="match status" value="1"/>
</dbReference>
<dbReference type="GO" id="GO:0000981">
    <property type="term" value="F:DNA-binding transcription factor activity, RNA polymerase II-specific"/>
    <property type="evidence" value="ECO:0007669"/>
    <property type="project" value="TreeGrafter"/>
</dbReference>
<accession>A0AAW1BM25</accession>
<comment type="caution">
    <text evidence="21">The sequence shown here is derived from an EMBL/GenBank/DDBJ whole genome shotgun (WGS) entry which is preliminary data.</text>
</comment>
<keyword evidence="7" id="KW-0498">Mitosis</keyword>
<evidence type="ECO:0000256" key="9">
    <source>
        <dbReference type="ARBA" id="ARBA00023054"/>
    </source>
</evidence>
<evidence type="ECO:0000256" key="16">
    <source>
        <dbReference type="ARBA" id="ARBA00067351"/>
    </source>
</evidence>
<evidence type="ECO:0000256" key="17">
    <source>
        <dbReference type="RuleBase" id="RU003796"/>
    </source>
</evidence>
<evidence type="ECO:0000256" key="15">
    <source>
        <dbReference type="ARBA" id="ARBA00061329"/>
    </source>
</evidence>
<dbReference type="Proteomes" id="UP001474421">
    <property type="component" value="Unassembled WGS sequence"/>
</dbReference>